<dbReference type="Gramene" id="TraesROB_scaffold_035988_01G000100.1">
    <property type="protein sequence ID" value="TraesROB_scaffold_035988_01G000100.1"/>
    <property type="gene ID" value="TraesROB_scaffold_035988_01G000100"/>
</dbReference>
<evidence type="ECO:0008006" key="3">
    <source>
        <dbReference type="Google" id="ProtNLM"/>
    </source>
</evidence>
<organism evidence="1">
    <name type="scientific">Triticum aestivum</name>
    <name type="common">Wheat</name>
    <dbReference type="NCBI Taxonomy" id="4565"/>
    <lineage>
        <taxon>Eukaryota</taxon>
        <taxon>Viridiplantae</taxon>
        <taxon>Streptophyta</taxon>
        <taxon>Embryophyta</taxon>
        <taxon>Tracheophyta</taxon>
        <taxon>Spermatophyta</taxon>
        <taxon>Magnoliopsida</taxon>
        <taxon>Liliopsida</taxon>
        <taxon>Poales</taxon>
        <taxon>Poaceae</taxon>
        <taxon>BOP clade</taxon>
        <taxon>Pooideae</taxon>
        <taxon>Triticodae</taxon>
        <taxon>Triticeae</taxon>
        <taxon>Triticinae</taxon>
        <taxon>Triticum</taxon>
    </lineage>
</organism>
<dbReference type="Gramene" id="TraesCLE_scaffold_020509_01G000100.1">
    <property type="protein sequence ID" value="TraesCLE_scaffold_020509_01G000100.1"/>
    <property type="gene ID" value="TraesCLE_scaffold_020509_01G000100"/>
</dbReference>
<dbReference type="Gramene" id="TraesRN6D0100216300.1">
    <property type="protein sequence ID" value="TraesRN6D0100216300.1"/>
    <property type="gene ID" value="TraesRN6D0100216300"/>
</dbReference>
<dbReference type="Gramene" id="TraesCS6D02G090100.1">
    <property type="protein sequence ID" value="TraesCS6D02G090100.1"/>
    <property type="gene ID" value="TraesCS6D02G090100"/>
</dbReference>
<accession>A0A3B6QDP3</accession>
<reference evidence="1" key="2">
    <citation type="submission" date="2018-10" db="UniProtKB">
        <authorList>
            <consortium name="EnsemblPlants"/>
        </authorList>
    </citation>
    <scope>IDENTIFICATION</scope>
</reference>
<dbReference type="EnsemblPlants" id="TraesCS6D02G090100.1">
    <property type="protein sequence ID" value="TraesCS6D02G090100.1"/>
    <property type="gene ID" value="TraesCS6D02G090100"/>
</dbReference>
<dbReference type="AlphaFoldDB" id="A0A3B6QDP3"/>
<dbReference type="STRING" id="4565.A0A3B6QDP3"/>
<evidence type="ECO:0000313" key="1">
    <source>
        <dbReference type="EnsemblPlants" id="TraesCS6D02G090100.1"/>
    </source>
</evidence>
<dbReference type="OrthoDB" id="668826at2759"/>
<dbReference type="OMA" id="SISTWNG"/>
<name>A0A3B6QDP3_WHEAT</name>
<dbReference type="Gramene" id="TraesCS6D03G0193300.1">
    <property type="protein sequence ID" value="TraesCS6D03G0193300.1.CDS"/>
    <property type="gene ID" value="TraesCS6D03G0193300"/>
</dbReference>
<sequence>MREALVDATGSGMEDCASILVDDIPQLLNITALTVNITTWKGHSYASSLARLIAQCSNLEDLRIDVTRGTEKPACLDRACVCHDEDGWENQQLSLERLVHLDIAGFQGLDYEERLSQMILAGAPALKRE</sequence>
<keyword evidence="2" id="KW-1185">Reference proteome</keyword>
<dbReference type="Gramene" id="TraesCAD_scaffold_088238_01G000100.1">
    <property type="protein sequence ID" value="TraesCAD_scaffold_088238_01G000100.1"/>
    <property type="gene ID" value="TraesCAD_scaffold_088238_01G000100"/>
</dbReference>
<reference evidence="1" key="1">
    <citation type="submission" date="2018-08" db="EMBL/GenBank/DDBJ databases">
        <authorList>
            <person name="Rossello M."/>
        </authorList>
    </citation>
    <scope>NUCLEOTIDE SEQUENCE [LARGE SCALE GENOMIC DNA]</scope>
    <source>
        <strain evidence="1">cv. Chinese Spring</strain>
    </source>
</reference>
<protein>
    <recommendedName>
        <fullName evidence="3">FBD domain-containing protein</fullName>
    </recommendedName>
</protein>
<proteinExistence type="predicted"/>
<dbReference type="Proteomes" id="UP000019116">
    <property type="component" value="Chromosome 6D"/>
</dbReference>
<dbReference type="Gramene" id="TraesWEE_scaffold_053093_01G000100.1">
    <property type="protein sequence ID" value="TraesWEE_scaffold_053093_01G000100.1"/>
    <property type="gene ID" value="TraesWEE_scaffold_053093_01G000100"/>
</dbReference>
<evidence type="ECO:0000313" key="2">
    <source>
        <dbReference type="Proteomes" id="UP000019116"/>
    </source>
</evidence>